<proteinExistence type="predicted"/>
<evidence type="ECO:0000313" key="5">
    <source>
        <dbReference type="Proteomes" id="UP000002748"/>
    </source>
</evidence>
<dbReference type="InterPro" id="IPR050730">
    <property type="entry name" value="UBX_domain-protein"/>
</dbReference>
<evidence type="ECO:0000313" key="4">
    <source>
        <dbReference type="EMBL" id="EJT51377.1"/>
    </source>
</evidence>
<dbReference type="SMART" id="SM00594">
    <property type="entry name" value="UAS"/>
    <property type="match status" value="1"/>
</dbReference>
<keyword evidence="2" id="KW-0472">Membrane</keyword>
<dbReference type="KEGG" id="tasa:A1Q1_07349"/>
<evidence type="ECO:0000256" key="2">
    <source>
        <dbReference type="SAM" id="Phobius"/>
    </source>
</evidence>
<evidence type="ECO:0000256" key="1">
    <source>
        <dbReference type="SAM" id="MobiDB-lite"/>
    </source>
</evidence>
<dbReference type="InterPro" id="IPR006577">
    <property type="entry name" value="UAS"/>
</dbReference>
<accession>J6F7Q2</accession>
<keyword evidence="2" id="KW-1133">Transmembrane helix</keyword>
<keyword evidence="2" id="KW-0812">Transmembrane</keyword>
<dbReference type="VEuPathDB" id="FungiDB:A1Q1_07349"/>
<feature type="compositionally biased region" description="Acidic residues" evidence="1">
    <location>
        <begin position="514"/>
        <end position="524"/>
    </location>
</feature>
<dbReference type="HOGENOM" id="CLU_020031_1_1_1"/>
<dbReference type="InterPro" id="IPR036249">
    <property type="entry name" value="Thioredoxin-like_sf"/>
</dbReference>
<dbReference type="OrthoDB" id="1026733at2759"/>
<dbReference type="GO" id="GO:0043130">
    <property type="term" value="F:ubiquitin binding"/>
    <property type="evidence" value="ECO:0007669"/>
    <property type="project" value="TreeGrafter"/>
</dbReference>
<name>J6F7Q2_TRIAS</name>
<feature type="region of interest" description="Disordered" evidence="1">
    <location>
        <begin position="336"/>
        <end position="380"/>
    </location>
</feature>
<comment type="caution">
    <text evidence="4">The sequence shown here is derived from an EMBL/GenBank/DDBJ whole genome shotgun (WGS) entry which is preliminary data.</text>
</comment>
<gene>
    <name evidence="4" type="ORF">A1Q1_07349</name>
</gene>
<dbReference type="PANTHER" id="PTHR23322:SF1">
    <property type="entry name" value="FAS-ASSOCIATED FACTOR 2"/>
    <property type="match status" value="1"/>
</dbReference>
<evidence type="ECO:0000259" key="3">
    <source>
        <dbReference type="SMART" id="SM00594"/>
    </source>
</evidence>
<organism evidence="4 5">
    <name type="scientific">Trichosporon asahii var. asahii (strain ATCC 90039 / CBS 2479 / JCM 2466 / KCTC 7840 / NBRC 103889/ NCYC 2677 / UAMH 7654)</name>
    <name type="common">Yeast</name>
    <dbReference type="NCBI Taxonomy" id="1186058"/>
    <lineage>
        <taxon>Eukaryota</taxon>
        <taxon>Fungi</taxon>
        <taxon>Dikarya</taxon>
        <taxon>Basidiomycota</taxon>
        <taxon>Agaricomycotina</taxon>
        <taxon>Tremellomycetes</taxon>
        <taxon>Trichosporonales</taxon>
        <taxon>Trichosporonaceae</taxon>
        <taxon>Trichosporon</taxon>
    </lineage>
</organism>
<reference evidence="4 5" key="1">
    <citation type="journal article" date="2012" name="Eukaryot. Cell">
        <title>Draft genome sequence of CBS 2479, the standard type strain of Trichosporon asahii.</title>
        <authorList>
            <person name="Yang R.Y."/>
            <person name="Li H.T."/>
            <person name="Zhu H."/>
            <person name="Zhou G.P."/>
            <person name="Wang M."/>
            <person name="Wang L."/>
        </authorList>
    </citation>
    <scope>NUCLEOTIDE SEQUENCE [LARGE SCALE GENOMIC DNA]</scope>
    <source>
        <strain evidence="5">ATCC 90039 / CBS 2479 / JCM 2466 / KCTC 7840 / NCYC 2677 / UAMH 7654</strain>
    </source>
</reference>
<dbReference type="GO" id="GO:0005783">
    <property type="term" value="C:endoplasmic reticulum"/>
    <property type="evidence" value="ECO:0007669"/>
    <property type="project" value="TreeGrafter"/>
</dbReference>
<sequence>MTPDQQAALDQLSAITAAATEAERDRDERLLRKNGWNVEATVNEIFTGGGQMPNPSETLKVETESSTFAPADGDMAPRRRLSGTAVPVTARRQASVGLGLWETIVWPFSVLASILTGTWYFFIRTFVPLSLLPHLPRFLLPPPSRAPPTGPRDPTTSSLRFVRDLETLTGGSSATGNLPDFFIGPYREFLAEVRKQGKVGAVVLVSSEHENDEEFKRDVLSDPEFVKCLKDNDILVWGADISSREGYMVAQTLLTTTYPSITFASLLPPASSSVSGSTSPRLTILTTVAGPPSTVTNTASFIQVISTQILPRTNAFLQRLRRERLRLEEARHLREEQDRAFREAERKDRERLDAQRQQRELERVQRERAEREAEAKAKAIEDRQQWRRYARKHLLPPNEGSVRVAVRTPLSAERHVRAFTPGPSTLPLFVYAETLLIPPEDSPDSDPDSPPEGYEHAWDFRLVTHFPRRTVEMTEVGGEEVWSMVKSAGGALFAEKIEGSAWGDAEKASTAGDSSDEEILSDSD</sequence>
<dbReference type="Proteomes" id="UP000002748">
    <property type="component" value="Unassembled WGS sequence"/>
</dbReference>
<feature type="region of interest" description="Disordered" evidence="1">
    <location>
        <begin position="502"/>
        <end position="524"/>
    </location>
</feature>
<dbReference type="PANTHER" id="PTHR23322">
    <property type="entry name" value="FAS-ASSOCIATED PROTEIN"/>
    <property type="match status" value="1"/>
</dbReference>
<protein>
    <recommendedName>
        <fullName evidence="3">UAS domain-containing protein</fullName>
    </recommendedName>
</protein>
<dbReference type="EMBL" id="ALBS01000057">
    <property type="protein sequence ID" value="EJT51377.1"/>
    <property type="molecule type" value="Genomic_DNA"/>
</dbReference>
<feature type="domain" description="UAS" evidence="3">
    <location>
        <begin position="160"/>
        <end position="286"/>
    </location>
</feature>
<feature type="transmembrane region" description="Helical" evidence="2">
    <location>
        <begin position="104"/>
        <end position="123"/>
    </location>
</feature>
<dbReference type="GO" id="GO:0036503">
    <property type="term" value="P:ERAD pathway"/>
    <property type="evidence" value="ECO:0007669"/>
    <property type="project" value="TreeGrafter"/>
</dbReference>
<dbReference type="Gene3D" id="3.40.30.10">
    <property type="entry name" value="Glutaredoxin"/>
    <property type="match status" value="1"/>
</dbReference>
<dbReference type="RefSeq" id="XP_014183060.1">
    <property type="nucleotide sequence ID" value="XM_014327585.1"/>
</dbReference>
<dbReference type="AlphaFoldDB" id="J6F7Q2"/>
<dbReference type="GeneID" id="25990861"/>
<dbReference type="SUPFAM" id="SSF52833">
    <property type="entry name" value="Thioredoxin-like"/>
    <property type="match status" value="1"/>
</dbReference>